<dbReference type="Pfam" id="PF02790">
    <property type="entry name" value="COX2_TM"/>
    <property type="match status" value="1"/>
</dbReference>
<feature type="domain" description="Cytochrome oxidase subunit II copper A binding" evidence="17">
    <location>
        <begin position="132"/>
        <end position="253"/>
    </location>
</feature>
<evidence type="ECO:0000256" key="8">
    <source>
        <dbReference type="ARBA" id="ARBA00022723"/>
    </source>
</evidence>
<evidence type="ECO:0000256" key="9">
    <source>
        <dbReference type="ARBA" id="ARBA00022967"/>
    </source>
</evidence>
<comment type="similarity">
    <text evidence="2">Belongs to the cytochrome c oxidase subunit 2 family.</text>
</comment>
<name>A0A6J6GD92_9ZZZZ</name>
<dbReference type="InterPro" id="IPR001505">
    <property type="entry name" value="Copper_CuA"/>
</dbReference>
<dbReference type="GO" id="GO:0004129">
    <property type="term" value="F:cytochrome-c oxidase activity"/>
    <property type="evidence" value="ECO:0007669"/>
    <property type="project" value="UniProtKB-EC"/>
</dbReference>
<dbReference type="PANTHER" id="PTHR22888">
    <property type="entry name" value="CYTOCHROME C OXIDASE, SUBUNIT II"/>
    <property type="match status" value="1"/>
</dbReference>
<keyword evidence="13" id="KW-0186">Copper</keyword>
<evidence type="ECO:0000256" key="6">
    <source>
        <dbReference type="ARBA" id="ARBA00022660"/>
    </source>
</evidence>
<dbReference type="SUPFAM" id="SSF46626">
    <property type="entry name" value="Cytochrome c"/>
    <property type="match status" value="1"/>
</dbReference>
<reference evidence="20" key="1">
    <citation type="submission" date="2020-05" db="EMBL/GenBank/DDBJ databases">
        <authorList>
            <person name="Chiriac C."/>
            <person name="Salcher M."/>
            <person name="Ghai R."/>
            <person name="Kavagutti S V."/>
        </authorList>
    </citation>
    <scope>NUCLEOTIDE SEQUENCE</scope>
</reference>
<dbReference type="Gene3D" id="2.60.40.420">
    <property type="entry name" value="Cupredoxins - blue copper proteins"/>
    <property type="match status" value="1"/>
</dbReference>
<dbReference type="InterPro" id="IPR034236">
    <property type="entry name" value="CuRO_CcO_Caa3_II"/>
</dbReference>
<dbReference type="AlphaFoldDB" id="A0A6J6GD92"/>
<dbReference type="InterPro" id="IPR011759">
    <property type="entry name" value="Cyt_c_oxidase_su2_TM_dom"/>
</dbReference>
<evidence type="ECO:0000256" key="10">
    <source>
        <dbReference type="ARBA" id="ARBA00022982"/>
    </source>
</evidence>
<dbReference type="GO" id="GO:0042773">
    <property type="term" value="P:ATP synthesis coupled electron transport"/>
    <property type="evidence" value="ECO:0007669"/>
    <property type="project" value="TreeGrafter"/>
</dbReference>
<dbReference type="GO" id="GO:0016020">
    <property type="term" value="C:membrane"/>
    <property type="evidence" value="ECO:0007669"/>
    <property type="project" value="UniProtKB-SubCell"/>
</dbReference>
<dbReference type="InterPro" id="IPR045187">
    <property type="entry name" value="CcO_II"/>
</dbReference>
<dbReference type="PROSITE" id="PS50999">
    <property type="entry name" value="COX2_TM"/>
    <property type="match status" value="1"/>
</dbReference>
<evidence type="ECO:0000256" key="12">
    <source>
        <dbReference type="ARBA" id="ARBA00023004"/>
    </source>
</evidence>
<evidence type="ECO:0000256" key="7">
    <source>
        <dbReference type="ARBA" id="ARBA00022692"/>
    </source>
</evidence>
<dbReference type="PROSITE" id="PS51007">
    <property type="entry name" value="CYTC"/>
    <property type="match status" value="1"/>
</dbReference>
<keyword evidence="5" id="KW-0349">Heme</keyword>
<sequence length="408" mass="44155">MPRRSLTVRILQVVTLLVVTFLFAALVAAAFFNDGKPLTTLSPSGPSSDSIQKLVVPVFAIAGVVFLLVEGAVLLISWKFRAKDEDDPEEFPEQVHGRTFLEIGWTILPALILAGVAVGTVMTIIDLNREEPDSINVQVAGQQWWWQYKYDVNNDGNFDGPEDIVTATEMVIPAGRPIQVTTTSNDVIHSFWIPGLNGKRDAVPGLRNPLKLEADEPGVYRGQCTEFCGLSHANMRMLVRAVPTGDYDAWVRNQLKDHSAEPTDPKAIEGKKTWLALCAQCHVIKGVNDVKAKTTPVPLVAGVAPDLTHLMTRGTFAGSIFNLYDPTDPDDPSVLLPAGDVASAGNPGAALTGGAVVTANVNRVTLEAWLRNAPAMKPMYPQGGRGMPNLALTEDQIDQLVAYLETLN</sequence>
<keyword evidence="7 16" id="KW-0812">Transmembrane</keyword>
<dbReference type="EMBL" id="CAEZUP010000006">
    <property type="protein sequence ID" value="CAB4599252.1"/>
    <property type="molecule type" value="Genomic_DNA"/>
</dbReference>
<dbReference type="PRINTS" id="PR01166">
    <property type="entry name" value="CYCOXIDASEII"/>
</dbReference>
<keyword evidence="6" id="KW-0679">Respiratory chain</keyword>
<dbReference type="Gene3D" id="1.10.287.90">
    <property type="match status" value="1"/>
</dbReference>
<protein>
    <recommendedName>
        <fullName evidence="3">cytochrome-c oxidase</fullName>
        <ecNumber evidence="3">7.1.1.9</ecNumber>
    </recommendedName>
    <alternativeName>
        <fullName evidence="15">Cytochrome c oxidase polypeptide II</fullName>
    </alternativeName>
</protein>
<comment type="subcellular location">
    <subcellularLocation>
        <location evidence="1">Membrane</location>
        <topology evidence="1">Multi-pass membrane protein</topology>
    </subcellularLocation>
</comment>
<evidence type="ECO:0000256" key="4">
    <source>
        <dbReference type="ARBA" id="ARBA00022448"/>
    </source>
</evidence>
<dbReference type="Pfam" id="PF00116">
    <property type="entry name" value="COX2"/>
    <property type="match status" value="1"/>
</dbReference>
<evidence type="ECO:0000313" key="20">
    <source>
        <dbReference type="EMBL" id="CAB4599252.1"/>
    </source>
</evidence>
<evidence type="ECO:0000256" key="1">
    <source>
        <dbReference type="ARBA" id="ARBA00004141"/>
    </source>
</evidence>
<evidence type="ECO:0000256" key="11">
    <source>
        <dbReference type="ARBA" id="ARBA00022989"/>
    </source>
</evidence>
<keyword evidence="11 16" id="KW-1133">Transmembrane helix</keyword>
<proteinExistence type="inferred from homology"/>
<dbReference type="NCBIfam" id="TIGR02866">
    <property type="entry name" value="CoxB"/>
    <property type="match status" value="1"/>
</dbReference>
<dbReference type="InterPro" id="IPR008972">
    <property type="entry name" value="Cupredoxin"/>
</dbReference>
<keyword evidence="8" id="KW-0479">Metal-binding</keyword>
<keyword evidence="14 16" id="KW-0472">Membrane</keyword>
<gene>
    <name evidence="20" type="ORF">UFOPK1835_00270</name>
</gene>
<dbReference type="SUPFAM" id="SSF49503">
    <property type="entry name" value="Cupredoxins"/>
    <property type="match status" value="1"/>
</dbReference>
<evidence type="ECO:0000256" key="13">
    <source>
        <dbReference type="ARBA" id="ARBA00023008"/>
    </source>
</evidence>
<dbReference type="PANTHER" id="PTHR22888:SF9">
    <property type="entry name" value="CYTOCHROME C OXIDASE SUBUNIT 2"/>
    <property type="match status" value="1"/>
</dbReference>
<feature type="transmembrane region" description="Helical" evidence="16">
    <location>
        <begin position="99"/>
        <end position="125"/>
    </location>
</feature>
<dbReference type="InterPro" id="IPR014222">
    <property type="entry name" value="Cyt_c_oxidase_su2"/>
</dbReference>
<evidence type="ECO:0000256" key="14">
    <source>
        <dbReference type="ARBA" id="ARBA00023136"/>
    </source>
</evidence>
<dbReference type="CDD" id="cd04213">
    <property type="entry name" value="CuRO_CcO_Caa3_II"/>
    <property type="match status" value="1"/>
</dbReference>
<organism evidence="20">
    <name type="scientific">freshwater metagenome</name>
    <dbReference type="NCBI Taxonomy" id="449393"/>
    <lineage>
        <taxon>unclassified sequences</taxon>
        <taxon>metagenomes</taxon>
        <taxon>ecological metagenomes</taxon>
    </lineage>
</organism>
<evidence type="ECO:0000259" key="18">
    <source>
        <dbReference type="PROSITE" id="PS50999"/>
    </source>
</evidence>
<evidence type="ECO:0000256" key="16">
    <source>
        <dbReference type="SAM" id="Phobius"/>
    </source>
</evidence>
<dbReference type="InterPro" id="IPR036909">
    <property type="entry name" value="Cyt_c-like_dom_sf"/>
</dbReference>
<dbReference type="GO" id="GO:0020037">
    <property type="term" value="F:heme binding"/>
    <property type="evidence" value="ECO:0007669"/>
    <property type="project" value="InterPro"/>
</dbReference>
<evidence type="ECO:0000259" key="19">
    <source>
        <dbReference type="PROSITE" id="PS51007"/>
    </source>
</evidence>
<evidence type="ECO:0000256" key="15">
    <source>
        <dbReference type="ARBA" id="ARBA00031389"/>
    </source>
</evidence>
<dbReference type="SUPFAM" id="SSF81464">
    <property type="entry name" value="Cytochrome c oxidase subunit II-like, transmembrane region"/>
    <property type="match status" value="1"/>
</dbReference>
<dbReference type="InterPro" id="IPR036257">
    <property type="entry name" value="Cyt_c_oxidase_su2_TM_sf"/>
</dbReference>
<accession>A0A6J6GD92</accession>
<evidence type="ECO:0000256" key="5">
    <source>
        <dbReference type="ARBA" id="ARBA00022617"/>
    </source>
</evidence>
<keyword evidence="10" id="KW-0249">Electron transport</keyword>
<feature type="transmembrane region" description="Helical" evidence="16">
    <location>
        <begin position="54"/>
        <end position="78"/>
    </location>
</feature>
<feature type="domain" description="Cytochrome oxidase subunit II transmembrane region profile" evidence="18">
    <location>
        <begin position="32"/>
        <end position="131"/>
    </location>
</feature>
<dbReference type="PROSITE" id="PS00078">
    <property type="entry name" value="COX2"/>
    <property type="match status" value="1"/>
</dbReference>
<keyword evidence="4" id="KW-0813">Transport</keyword>
<dbReference type="InterPro" id="IPR009056">
    <property type="entry name" value="Cyt_c-like_dom"/>
</dbReference>
<dbReference type="GO" id="GO:0005507">
    <property type="term" value="F:copper ion binding"/>
    <property type="evidence" value="ECO:0007669"/>
    <property type="project" value="InterPro"/>
</dbReference>
<evidence type="ECO:0000256" key="3">
    <source>
        <dbReference type="ARBA" id="ARBA00012949"/>
    </source>
</evidence>
<feature type="domain" description="Cytochrome c" evidence="19">
    <location>
        <begin position="265"/>
        <end position="408"/>
    </location>
</feature>
<keyword evidence="9" id="KW-1278">Translocase</keyword>
<keyword evidence="12" id="KW-0408">Iron</keyword>
<dbReference type="InterPro" id="IPR002429">
    <property type="entry name" value="CcO_II-like_C"/>
</dbReference>
<evidence type="ECO:0000259" key="17">
    <source>
        <dbReference type="PROSITE" id="PS50857"/>
    </source>
</evidence>
<dbReference type="EC" id="7.1.1.9" evidence="3"/>
<evidence type="ECO:0000256" key="2">
    <source>
        <dbReference type="ARBA" id="ARBA00007866"/>
    </source>
</evidence>
<dbReference type="PROSITE" id="PS50857">
    <property type="entry name" value="COX2_CUA"/>
    <property type="match status" value="1"/>
</dbReference>
<dbReference type="GO" id="GO:0016491">
    <property type="term" value="F:oxidoreductase activity"/>
    <property type="evidence" value="ECO:0007669"/>
    <property type="project" value="InterPro"/>
</dbReference>